<name>X1U5C9_9ZZZZ</name>
<organism evidence="1">
    <name type="scientific">marine sediment metagenome</name>
    <dbReference type="NCBI Taxonomy" id="412755"/>
    <lineage>
        <taxon>unclassified sequences</taxon>
        <taxon>metagenomes</taxon>
        <taxon>ecological metagenomes</taxon>
    </lineage>
</organism>
<comment type="caution">
    <text evidence="1">The sequence shown here is derived from an EMBL/GenBank/DDBJ whole genome shotgun (WGS) entry which is preliminary data.</text>
</comment>
<evidence type="ECO:0000313" key="1">
    <source>
        <dbReference type="EMBL" id="GAI87479.1"/>
    </source>
</evidence>
<sequence length="55" mass="6163">MNLKPKLTVELEDMTDRVVESVKKVEGIDDIQVINKIINVICESKIRGKVIIAIA</sequence>
<gene>
    <name evidence="1" type="ORF">S12H4_17941</name>
</gene>
<protein>
    <submittedName>
        <fullName evidence="1">Uncharacterized protein</fullName>
    </submittedName>
</protein>
<proteinExistence type="predicted"/>
<reference evidence="1" key="1">
    <citation type="journal article" date="2014" name="Front. Microbiol.">
        <title>High frequency of phylogenetically diverse reductive dehalogenase-homologous genes in deep subseafloor sedimentary metagenomes.</title>
        <authorList>
            <person name="Kawai M."/>
            <person name="Futagami T."/>
            <person name="Toyoda A."/>
            <person name="Takaki Y."/>
            <person name="Nishi S."/>
            <person name="Hori S."/>
            <person name="Arai W."/>
            <person name="Tsubouchi T."/>
            <person name="Morono Y."/>
            <person name="Uchiyama I."/>
            <person name="Ito T."/>
            <person name="Fujiyama A."/>
            <person name="Inagaki F."/>
            <person name="Takami H."/>
        </authorList>
    </citation>
    <scope>NUCLEOTIDE SEQUENCE</scope>
    <source>
        <strain evidence="1">Expedition CK06-06</strain>
    </source>
</reference>
<accession>X1U5C9</accession>
<dbReference type="EMBL" id="BARW01008818">
    <property type="protein sequence ID" value="GAI87479.1"/>
    <property type="molecule type" value="Genomic_DNA"/>
</dbReference>
<feature type="non-terminal residue" evidence="1">
    <location>
        <position position="55"/>
    </location>
</feature>
<dbReference type="AlphaFoldDB" id="X1U5C9"/>